<comment type="caution">
    <text evidence="1">The sequence shown here is derived from an EMBL/GenBank/DDBJ whole genome shotgun (WGS) entry which is preliminary data.</text>
</comment>
<accession>A0A3S5FGH7</accession>
<gene>
    <name evidence="1" type="ORF">PXEA_LOCUS31655</name>
</gene>
<dbReference type="EMBL" id="CAAALY010257216">
    <property type="protein sequence ID" value="VEL38215.1"/>
    <property type="molecule type" value="Genomic_DNA"/>
</dbReference>
<name>A0A3S5FGH7_9PLAT</name>
<protein>
    <submittedName>
        <fullName evidence="1">Uncharacterized protein</fullName>
    </submittedName>
</protein>
<dbReference type="AlphaFoldDB" id="A0A3S5FGH7"/>
<proteinExistence type="predicted"/>
<organism evidence="1 2">
    <name type="scientific">Protopolystoma xenopodis</name>
    <dbReference type="NCBI Taxonomy" id="117903"/>
    <lineage>
        <taxon>Eukaryota</taxon>
        <taxon>Metazoa</taxon>
        <taxon>Spiralia</taxon>
        <taxon>Lophotrochozoa</taxon>
        <taxon>Platyhelminthes</taxon>
        <taxon>Monogenea</taxon>
        <taxon>Polyopisthocotylea</taxon>
        <taxon>Polystomatidea</taxon>
        <taxon>Polystomatidae</taxon>
        <taxon>Protopolystoma</taxon>
    </lineage>
</organism>
<evidence type="ECO:0000313" key="2">
    <source>
        <dbReference type="Proteomes" id="UP000784294"/>
    </source>
</evidence>
<keyword evidence="2" id="KW-1185">Reference proteome</keyword>
<evidence type="ECO:0000313" key="1">
    <source>
        <dbReference type="EMBL" id="VEL38215.1"/>
    </source>
</evidence>
<dbReference type="InterPro" id="IPR011993">
    <property type="entry name" value="PH-like_dom_sf"/>
</dbReference>
<sequence>MAKLTNDADYDAGETIFGFVALKQNSSENMCHLFCDKPEMPAAFIADYIMRYLLGISILIGTYHRPLNANSLIKPSFKNENGRLGRAAKILTGFRLPFLDESHFSSGGLDIKLNRVSSFYLLPSSHTELVFGPQPPQQLFQLRLVATFGRDF</sequence>
<reference evidence="1" key="1">
    <citation type="submission" date="2018-11" db="EMBL/GenBank/DDBJ databases">
        <authorList>
            <consortium name="Pathogen Informatics"/>
        </authorList>
    </citation>
    <scope>NUCLEOTIDE SEQUENCE</scope>
</reference>
<dbReference type="Proteomes" id="UP000784294">
    <property type="component" value="Unassembled WGS sequence"/>
</dbReference>
<dbReference type="Gene3D" id="2.30.29.30">
    <property type="entry name" value="Pleckstrin-homology domain (PH domain)/Phosphotyrosine-binding domain (PTB)"/>
    <property type="match status" value="1"/>
</dbReference>